<reference evidence="1" key="1">
    <citation type="submission" date="2021-04" db="EMBL/GenBank/DDBJ databases">
        <authorList>
            <person name="Barnhill K.B."/>
            <person name="Biggs A.M."/>
            <person name="Bland J."/>
            <person name="Choudhary H.M."/>
            <person name="Crogan R.E."/>
            <person name="Finocchiaro A.B."/>
            <person name="Franco V."/>
            <person name="Fuller T.A."/>
            <person name="Hanwacker C.G."/>
            <person name="Howard Z.E."/>
            <person name="Iqbal M."/>
            <person name="Mathew A.M."/>
            <person name="Miller S."/>
            <person name="Padhye S."/>
            <person name="Rainey E."/>
            <person name="Rodriguez A."/>
            <person name="Stewart E."/>
            <person name="Otero L.A."/>
            <person name="Chase M.A."/>
            <person name="Pollenz R.S."/>
            <person name="Garlena R.A."/>
            <person name="Russell D.A."/>
            <person name="Jacobs-Sera D."/>
            <person name="Hatfull G.F."/>
        </authorList>
    </citation>
    <scope>NUCLEOTIDE SEQUENCE</scope>
</reference>
<dbReference type="RefSeq" id="YP_010755827.1">
    <property type="nucleotide sequence ID" value="NC_073474.1"/>
</dbReference>
<dbReference type="KEGG" id="vg:80020498"/>
<accession>A0A8F2D9Q3</accession>
<proteinExistence type="predicted"/>
<organism evidence="1 2">
    <name type="scientific">Gordonia phage VanLee</name>
    <dbReference type="NCBI Taxonomy" id="2845816"/>
    <lineage>
        <taxon>Viruses</taxon>
        <taxon>Duplodnaviria</taxon>
        <taxon>Heunggongvirae</taxon>
        <taxon>Uroviricota</taxon>
        <taxon>Caudoviricetes</taxon>
        <taxon>Kruegerviridae</taxon>
        <taxon>Vanleevirus</taxon>
        <taxon>Vanleevirus vanlee</taxon>
    </lineage>
</organism>
<protein>
    <submittedName>
        <fullName evidence="1">Uncharacterized protein</fullName>
    </submittedName>
</protein>
<dbReference type="EMBL" id="MZ028627">
    <property type="protein sequence ID" value="QWS68203.1"/>
    <property type="molecule type" value="Genomic_DNA"/>
</dbReference>
<name>A0A8F2D9Q3_9CAUD</name>
<keyword evidence="2" id="KW-1185">Reference proteome</keyword>
<evidence type="ECO:0000313" key="1">
    <source>
        <dbReference type="EMBL" id="QWS68203.1"/>
    </source>
</evidence>
<evidence type="ECO:0000313" key="2">
    <source>
        <dbReference type="Proteomes" id="UP000683422"/>
    </source>
</evidence>
<sequence length="164" mass="18249">MNQPTLYGHPANGELAFEIPTTNVHRRTWVVGHFNTDGAFVEHAREPGLPEGFVALKGPPSNTEAVDWFFTLAQRLAVNLTAKQVEDARLHDTQYQEIQQWRRASPEVQAAAKSLHRQVPTLRTLWDRTAIEDVPIGAFNVILTVDGLTADLAKIVEAQMAKEG</sequence>
<dbReference type="Proteomes" id="UP000683422">
    <property type="component" value="Segment"/>
</dbReference>
<gene>
    <name evidence="1" type="primary">86</name>
    <name evidence="1" type="ORF">SEA_VANLEE_86</name>
</gene>
<dbReference type="GeneID" id="80020498"/>